<sequence length="330" mass="37067">MEKKRYTPVKRALSYDVHELEISDNVTINGKVIELLEVKNKDKCKYFSGKLSDGINSARFVSFELNLRPSIEKLHHDKSPIALSGCRVQQNIKTNPVITIDELQTTSVNQHVSVIGKIIRIEAPVEVNTKAGKKLQKQDCFIRDSDSTCRIVLWESNVGILEKNKSYKLVKFLVWPYDGVKYLSLCDSSTFEAISGIEEISDDDDTQYFEEPQPAVSVVCGEIIAVLSTTDYVSCVSCTGTVHSINGILGQFTHCNATIKLKSCNSSKSARIVVASGTKKWHHTAYNEELEVIIKDEQGESLEEKLLNIDTITIHYNTKNNVIKQVEKHQ</sequence>
<evidence type="ECO:0008006" key="2">
    <source>
        <dbReference type="Google" id="ProtNLM"/>
    </source>
</evidence>
<evidence type="ECO:0000313" key="1">
    <source>
        <dbReference type="EnsemblMetazoa" id="Aqu2.1.41761_001"/>
    </source>
</evidence>
<dbReference type="InParanoid" id="A0A1X7VMY7"/>
<accession>A0A1X7VMY7</accession>
<dbReference type="SUPFAM" id="SSF50249">
    <property type="entry name" value="Nucleic acid-binding proteins"/>
    <property type="match status" value="1"/>
</dbReference>
<dbReference type="EnsemblMetazoa" id="Aqu2.1.41761_001">
    <property type="protein sequence ID" value="Aqu2.1.41761_001"/>
    <property type="gene ID" value="Aqu2.1.41761"/>
</dbReference>
<organism evidence="1">
    <name type="scientific">Amphimedon queenslandica</name>
    <name type="common">Sponge</name>
    <dbReference type="NCBI Taxonomy" id="400682"/>
    <lineage>
        <taxon>Eukaryota</taxon>
        <taxon>Metazoa</taxon>
        <taxon>Porifera</taxon>
        <taxon>Demospongiae</taxon>
        <taxon>Heteroscleromorpha</taxon>
        <taxon>Haplosclerida</taxon>
        <taxon>Niphatidae</taxon>
        <taxon>Amphimedon</taxon>
    </lineage>
</organism>
<protein>
    <recommendedName>
        <fullName evidence="2">Replication protein A OB domain-containing protein</fullName>
    </recommendedName>
</protein>
<proteinExistence type="predicted"/>
<dbReference type="Gene3D" id="2.40.50.140">
    <property type="entry name" value="Nucleic acid-binding proteins"/>
    <property type="match status" value="1"/>
</dbReference>
<dbReference type="InterPro" id="IPR012340">
    <property type="entry name" value="NA-bd_OB-fold"/>
</dbReference>
<reference evidence="1" key="1">
    <citation type="submission" date="2017-05" db="UniProtKB">
        <authorList>
            <consortium name="EnsemblMetazoa"/>
        </authorList>
    </citation>
    <scope>IDENTIFICATION</scope>
</reference>
<dbReference type="AlphaFoldDB" id="A0A1X7VMY7"/>
<name>A0A1X7VMY7_AMPQE</name>